<evidence type="ECO:0000313" key="1">
    <source>
        <dbReference type="EMBL" id="OLQ06739.1"/>
    </source>
</evidence>
<dbReference type="InterPro" id="IPR011333">
    <property type="entry name" value="SKP1/BTB/POZ_sf"/>
</dbReference>
<dbReference type="AlphaFoldDB" id="A0A1Q9EH54"/>
<proteinExistence type="predicted"/>
<evidence type="ECO:0000313" key="2">
    <source>
        <dbReference type="Proteomes" id="UP000186817"/>
    </source>
</evidence>
<dbReference type="CDD" id="cd18186">
    <property type="entry name" value="BTB_POZ_ZBTB_KLHL-like"/>
    <property type="match status" value="2"/>
</dbReference>
<dbReference type="PANTHER" id="PTHR45774:SF3">
    <property type="entry name" value="BTB (POZ) DOMAIN-CONTAINING 2B-RELATED"/>
    <property type="match status" value="1"/>
</dbReference>
<accession>A0A1Q9EH54</accession>
<dbReference type="PANTHER" id="PTHR45774">
    <property type="entry name" value="BTB/POZ DOMAIN-CONTAINING"/>
    <property type="match status" value="1"/>
</dbReference>
<dbReference type="InterPro" id="IPR000210">
    <property type="entry name" value="BTB/POZ_dom"/>
</dbReference>
<protein>
    <submittedName>
        <fullName evidence="1">BTB and MATH domain-containing protein 42</fullName>
    </submittedName>
</protein>
<dbReference type="EMBL" id="LSRX01000153">
    <property type="protein sequence ID" value="OLQ06739.1"/>
    <property type="molecule type" value="Genomic_DNA"/>
</dbReference>
<keyword evidence="2" id="KW-1185">Reference proteome</keyword>
<comment type="caution">
    <text evidence="1">The sequence shown here is derived from an EMBL/GenBank/DDBJ whole genome shotgun (WGS) entry which is preliminary data.</text>
</comment>
<dbReference type="Proteomes" id="UP000186817">
    <property type="component" value="Unassembled WGS sequence"/>
</dbReference>
<dbReference type="PROSITE" id="PS50097">
    <property type="entry name" value="BTB"/>
    <property type="match status" value="2"/>
</dbReference>
<organism evidence="1 2">
    <name type="scientific">Symbiodinium microadriaticum</name>
    <name type="common">Dinoflagellate</name>
    <name type="synonym">Zooxanthella microadriatica</name>
    <dbReference type="NCBI Taxonomy" id="2951"/>
    <lineage>
        <taxon>Eukaryota</taxon>
        <taxon>Sar</taxon>
        <taxon>Alveolata</taxon>
        <taxon>Dinophyceae</taxon>
        <taxon>Suessiales</taxon>
        <taxon>Symbiodiniaceae</taxon>
        <taxon>Symbiodinium</taxon>
    </lineage>
</organism>
<dbReference type="SMART" id="SM00225">
    <property type="entry name" value="BTB"/>
    <property type="match status" value="2"/>
</dbReference>
<name>A0A1Q9EH54_SYMMI</name>
<dbReference type="OrthoDB" id="684045at2759"/>
<reference evidence="1 2" key="1">
    <citation type="submission" date="2016-02" db="EMBL/GenBank/DDBJ databases">
        <title>Genome analysis of coral dinoflagellate symbionts highlights evolutionary adaptations to a symbiotic lifestyle.</title>
        <authorList>
            <person name="Aranda M."/>
            <person name="Li Y."/>
            <person name="Liew Y.J."/>
            <person name="Baumgarten S."/>
            <person name="Simakov O."/>
            <person name="Wilson M."/>
            <person name="Piel J."/>
            <person name="Ashoor H."/>
            <person name="Bougouffa S."/>
            <person name="Bajic V.B."/>
            <person name="Ryu T."/>
            <person name="Ravasi T."/>
            <person name="Bayer T."/>
            <person name="Micklem G."/>
            <person name="Kim H."/>
            <person name="Bhak J."/>
            <person name="Lajeunesse T.C."/>
            <person name="Voolstra C.R."/>
        </authorList>
    </citation>
    <scope>NUCLEOTIDE SEQUENCE [LARGE SCALE GENOMIC DNA]</scope>
    <source>
        <strain evidence="1 2">CCMP2467</strain>
    </source>
</reference>
<dbReference type="SUPFAM" id="SSF54695">
    <property type="entry name" value="POZ domain"/>
    <property type="match status" value="2"/>
</dbReference>
<dbReference type="Gene3D" id="3.30.710.10">
    <property type="entry name" value="Potassium Channel Kv1.1, Chain A"/>
    <property type="match status" value="2"/>
</dbReference>
<sequence length="719" mass="79565">MFGPPAAAKRKRDDVLTACFGIDGNFTVIVEERSGEASDDACAKRREFNVWSSLLAQWSPVFEKMVGSENYAESQKAEVIIRDFSADAVELFLRFFYSGSVAGAIPVLAEVAAMADKYQVEALHSSCLHLVRQAMKPEAACEVLASADRFHLEDLRAEALDLIFTKSAEALKERPVLRPELLGEILDSGWLCMSEDDVKKTLQNWGKENDSLQPIIEARIQRATVRTSGEHTKDVLGTLWQRYVAAGKRGAFLGYWVVVMLGPQQAEMCREDAGSVTAMARNDAATPVTFQPGDAAKRNLSPVVQAGGPLMAKGPQDVGDGQGGKNLSRPPSTLCSRRRACFGKGGNFTVIVEESSSDASDDADMKVEAEAKRTEFQVWSSMLSHHSPVFEKMIGSDNYAESQQAEVVIQDFSAGSVEIFLRYLYTGSVRGSASALLEVAAMADKYQVEVLHALCMRLVREAFQPVIACEVFAAADRLCMEDLRSEARDLILTQPEKALQKRPPLLPELLEEILESGLLCMSEDALMKTLQSWGEKEGDCLEPIIKARIPSTPLRVVSLRGEHTTNLLQTLWDRYCDAGEKGAFVGYWVNVLLGPGQSQICTQDGLLSMARMDTLFTLGQGWVQWYLPYCSFHLQGFSFPNYYGNDISASTSFRIHVKSGEDGATWHLAYESEKKEIQEGTFLPCKRPEGLVQYFKLEVLEGELPKTYFHIQGILQTSV</sequence>
<gene>
    <name evidence="1" type="primary">bath-42</name>
    <name evidence="1" type="ORF">AK812_SmicGene9914</name>
</gene>
<dbReference type="Pfam" id="PF00651">
    <property type="entry name" value="BTB"/>
    <property type="match status" value="2"/>
</dbReference>